<dbReference type="STRING" id="106004.A0A1Y2D6F8"/>
<name>A0A1Y2D6F8_9BASI</name>
<gene>
    <name evidence="2" type="ORF">BCR35DRAFT_224482</name>
</gene>
<dbReference type="InParanoid" id="A0A1Y2D6F8"/>
<evidence type="ECO:0000256" key="1">
    <source>
        <dbReference type="SAM" id="MobiDB-lite"/>
    </source>
</evidence>
<dbReference type="EMBL" id="MCGR01000094">
    <property type="protein sequence ID" value="ORY54879.1"/>
    <property type="molecule type" value="Genomic_DNA"/>
</dbReference>
<evidence type="ECO:0000313" key="3">
    <source>
        <dbReference type="Proteomes" id="UP000193467"/>
    </source>
</evidence>
<feature type="compositionally biased region" description="Low complexity" evidence="1">
    <location>
        <begin position="89"/>
        <end position="102"/>
    </location>
</feature>
<evidence type="ECO:0000313" key="2">
    <source>
        <dbReference type="EMBL" id="ORY54879.1"/>
    </source>
</evidence>
<feature type="compositionally biased region" description="Polar residues" evidence="1">
    <location>
        <begin position="54"/>
        <end position="75"/>
    </location>
</feature>
<reference evidence="2 3" key="1">
    <citation type="submission" date="2016-07" db="EMBL/GenBank/DDBJ databases">
        <title>Pervasive Adenine N6-methylation of Active Genes in Fungi.</title>
        <authorList>
            <consortium name="DOE Joint Genome Institute"/>
            <person name="Mondo S.J."/>
            <person name="Dannebaum R.O."/>
            <person name="Kuo R.C."/>
            <person name="Labutti K."/>
            <person name="Haridas S."/>
            <person name="Kuo A."/>
            <person name="Salamov A."/>
            <person name="Ahrendt S.R."/>
            <person name="Lipzen A."/>
            <person name="Sullivan W."/>
            <person name="Andreopoulos W.B."/>
            <person name="Clum A."/>
            <person name="Lindquist E."/>
            <person name="Daum C."/>
            <person name="Ramamoorthy G.K."/>
            <person name="Gryganskyi A."/>
            <person name="Culley D."/>
            <person name="Magnuson J.K."/>
            <person name="James T.Y."/>
            <person name="O'Malley M.A."/>
            <person name="Stajich J.E."/>
            <person name="Spatafora J.W."/>
            <person name="Visel A."/>
            <person name="Grigoriev I.V."/>
        </authorList>
    </citation>
    <scope>NUCLEOTIDE SEQUENCE [LARGE SCALE GENOMIC DNA]</scope>
    <source>
        <strain evidence="2 3">62-1032</strain>
    </source>
</reference>
<dbReference type="OrthoDB" id="9451547at2759"/>
<sequence length="230" mass="25383">MHGSEMGGGGAIPRSASRRSTLMGGSQMGDDVLPNLPRSTSTTPLPSAPHPSFANPQSYPHNPQQTSYNAPTPRSFSPAPPSAIKRRFASSSNLSSLAAGRGSLKRGAVDEGRSGKRSRLADEEEEEEEGMELDQRLVEVREMRRRYKMPQDSLHPDAKLMHEVLVERWLTDAEYDQLLKQRKLGWQVSEEAELAAQAAKAKEAEGEGEVKMEVEVDEEVSRLSFYFAGE</sequence>
<organism evidence="2 3">
    <name type="scientific">Leucosporidium creatinivorum</name>
    <dbReference type="NCBI Taxonomy" id="106004"/>
    <lineage>
        <taxon>Eukaryota</taxon>
        <taxon>Fungi</taxon>
        <taxon>Dikarya</taxon>
        <taxon>Basidiomycota</taxon>
        <taxon>Pucciniomycotina</taxon>
        <taxon>Microbotryomycetes</taxon>
        <taxon>Leucosporidiales</taxon>
        <taxon>Leucosporidium</taxon>
    </lineage>
</organism>
<dbReference type="Proteomes" id="UP000193467">
    <property type="component" value="Unassembled WGS sequence"/>
</dbReference>
<dbReference type="AlphaFoldDB" id="A0A1Y2D6F8"/>
<accession>A0A1Y2D6F8</accession>
<feature type="region of interest" description="Disordered" evidence="1">
    <location>
        <begin position="1"/>
        <end position="134"/>
    </location>
</feature>
<comment type="caution">
    <text evidence="2">The sequence shown here is derived from an EMBL/GenBank/DDBJ whole genome shotgun (WGS) entry which is preliminary data.</text>
</comment>
<keyword evidence="3" id="KW-1185">Reference proteome</keyword>
<feature type="compositionally biased region" description="Acidic residues" evidence="1">
    <location>
        <begin position="122"/>
        <end position="132"/>
    </location>
</feature>
<feature type="compositionally biased region" description="Gly residues" evidence="1">
    <location>
        <begin position="1"/>
        <end position="11"/>
    </location>
</feature>
<proteinExistence type="predicted"/>
<protein>
    <submittedName>
        <fullName evidence="2">Uncharacterized protein</fullName>
    </submittedName>
</protein>